<sequence>MVSENLSLSEKNKNVVSVKDWMRRLQKYSENTAVAGNVIDNFGNLPYDTFILQAGLISFVLHEASAESASVRVRGFHFKL</sequence>
<name>A0A9D1JBL2_9FIRM</name>
<protein>
    <submittedName>
        <fullName evidence="1">Uncharacterized protein</fullName>
    </submittedName>
</protein>
<dbReference type="NCBIfam" id="TIGR03807">
    <property type="entry name" value="RR_fam_repeat"/>
    <property type="match status" value="1"/>
</dbReference>
<reference evidence="1" key="2">
    <citation type="journal article" date="2021" name="PeerJ">
        <title>Extensive microbial diversity within the chicken gut microbiome revealed by metagenomics and culture.</title>
        <authorList>
            <person name="Gilroy R."/>
            <person name="Ravi A."/>
            <person name="Getino M."/>
            <person name="Pursley I."/>
            <person name="Horton D.L."/>
            <person name="Alikhan N.F."/>
            <person name="Baker D."/>
            <person name="Gharbi K."/>
            <person name="Hall N."/>
            <person name="Watson M."/>
            <person name="Adriaenssens E.M."/>
            <person name="Foster-Nyarko E."/>
            <person name="Jarju S."/>
            <person name="Secka A."/>
            <person name="Antonio M."/>
            <person name="Oren A."/>
            <person name="Chaudhuri R.R."/>
            <person name="La Ragione R."/>
            <person name="Hildebrand F."/>
            <person name="Pallen M.J."/>
        </authorList>
    </citation>
    <scope>NUCLEOTIDE SEQUENCE</scope>
    <source>
        <strain evidence="1">ChiSjej5B23-6657</strain>
    </source>
</reference>
<reference evidence="1" key="1">
    <citation type="submission" date="2020-10" db="EMBL/GenBank/DDBJ databases">
        <authorList>
            <person name="Gilroy R."/>
        </authorList>
    </citation>
    <scope>NUCLEOTIDE SEQUENCE</scope>
    <source>
        <strain evidence="1">ChiSjej5B23-6657</strain>
    </source>
</reference>
<dbReference type="AlphaFoldDB" id="A0A9D1JBL2"/>
<evidence type="ECO:0000313" key="2">
    <source>
        <dbReference type="Proteomes" id="UP000823912"/>
    </source>
</evidence>
<proteinExistence type="predicted"/>
<dbReference type="InterPro" id="IPR022444">
    <property type="entry name" value="Cofactor-bd_rpt"/>
</dbReference>
<dbReference type="EMBL" id="DVHM01000170">
    <property type="protein sequence ID" value="HIR71582.1"/>
    <property type="molecule type" value="Genomic_DNA"/>
</dbReference>
<organism evidence="1 2">
    <name type="scientific">Candidatus Pullilachnospira gallistercoris</name>
    <dbReference type="NCBI Taxonomy" id="2840911"/>
    <lineage>
        <taxon>Bacteria</taxon>
        <taxon>Bacillati</taxon>
        <taxon>Bacillota</taxon>
        <taxon>Clostridia</taxon>
        <taxon>Lachnospirales</taxon>
        <taxon>Lachnospiraceae</taxon>
        <taxon>Lachnospiraceae incertae sedis</taxon>
        <taxon>Candidatus Pullilachnospira</taxon>
    </lineage>
</organism>
<dbReference type="Proteomes" id="UP000823912">
    <property type="component" value="Unassembled WGS sequence"/>
</dbReference>
<comment type="caution">
    <text evidence="1">The sequence shown here is derived from an EMBL/GenBank/DDBJ whole genome shotgun (WGS) entry which is preliminary data.</text>
</comment>
<gene>
    <name evidence="1" type="ORF">IAA55_09915</name>
</gene>
<accession>A0A9D1JBL2</accession>
<evidence type="ECO:0000313" key="1">
    <source>
        <dbReference type="EMBL" id="HIR71582.1"/>
    </source>
</evidence>